<organism evidence="3 4">
    <name type="scientific">Kalanchoe fedtschenkoi</name>
    <name type="common">Lavender scallops</name>
    <name type="synonym">South American air plant</name>
    <dbReference type="NCBI Taxonomy" id="63787"/>
    <lineage>
        <taxon>Eukaryota</taxon>
        <taxon>Viridiplantae</taxon>
        <taxon>Streptophyta</taxon>
        <taxon>Embryophyta</taxon>
        <taxon>Tracheophyta</taxon>
        <taxon>Spermatophyta</taxon>
        <taxon>Magnoliopsida</taxon>
        <taxon>eudicotyledons</taxon>
        <taxon>Gunneridae</taxon>
        <taxon>Pentapetalae</taxon>
        <taxon>Saxifragales</taxon>
        <taxon>Crassulaceae</taxon>
        <taxon>Kalanchoe</taxon>
    </lineage>
</organism>
<feature type="domain" description="Methyltransferase type 11" evidence="1">
    <location>
        <begin position="125"/>
        <end position="164"/>
    </location>
</feature>
<evidence type="ECO:0000313" key="4">
    <source>
        <dbReference type="Proteomes" id="UP000594263"/>
    </source>
</evidence>
<dbReference type="Gene3D" id="3.40.50.150">
    <property type="entry name" value="Vaccinia Virus protein VP39"/>
    <property type="match status" value="1"/>
</dbReference>
<accession>A0A7N0UM42</accession>
<evidence type="ECO:0000259" key="1">
    <source>
        <dbReference type="Pfam" id="PF08241"/>
    </source>
</evidence>
<dbReference type="InterPro" id="IPR029063">
    <property type="entry name" value="SAM-dependent_MTases_sf"/>
</dbReference>
<dbReference type="Proteomes" id="UP000594263">
    <property type="component" value="Unplaced"/>
</dbReference>
<dbReference type="AlphaFoldDB" id="A0A7N0UM42"/>
<dbReference type="OMA" id="HYDDASF"/>
<dbReference type="InterPro" id="IPR057192">
    <property type="entry name" value="DUF7870"/>
</dbReference>
<feature type="domain" description="DUF7870" evidence="2">
    <location>
        <begin position="352"/>
        <end position="437"/>
    </location>
</feature>
<evidence type="ECO:0000313" key="3">
    <source>
        <dbReference type="EnsemblPlants" id="Kaladp0071s0225.1.v1.1.CDS.1"/>
    </source>
</evidence>
<evidence type="ECO:0000259" key="2">
    <source>
        <dbReference type="Pfam" id="PF25276"/>
    </source>
</evidence>
<dbReference type="GO" id="GO:0008757">
    <property type="term" value="F:S-adenosylmethionine-dependent methyltransferase activity"/>
    <property type="evidence" value="ECO:0007669"/>
    <property type="project" value="InterPro"/>
</dbReference>
<dbReference type="InterPro" id="IPR013216">
    <property type="entry name" value="Methyltransf_11"/>
</dbReference>
<evidence type="ECO:0008006" key="5">
    <source>
        <dbReference type="Google" id="ProtNLM"/>
    </source>
</evidence>
<dbReference type="Pfam" id="PF25276">
    <property type="entry name" value="DUF7870"/>
    <property type="match status" value="1"/>
</dbReference>
<name>A0A7N0UM42_KALFE</name>
<dbReference type="EnsemblPlants" id="Kaladp0071s0225.1.v1.1">
    <property type="protein sequence ID" value="Kaladp0071s0225.1.v1.1.CDS.1"/>
    <property type="gene ID" value="Kaladp0071s0225.v1.1"/>
</dbReference>
<proteinExistence type="predicted"/>
<dbReference type="Gramene" id="Kaladp0071s0225.1.v1.1">
    <property type="protein sequence ID" value="Kaladp0071s0225.1.v1.1.CDS.1"/>
    <property type="gene ID" value="Kaladp0071s0225.v1.1"/>
</dbReference>
<dbReference type="Pfam" id="PF08241">
    <property type="entry name" value="Methyltransf_11"/>
    <property type="match status" value="1"/>
</dbReference>
<keyword evidence="4" id="KW-1185">Reference proteome</keyword>
<protein>
    <recommendedName>
        <fullName evidence="5">Methyltransferase type 11 domain-containing protein</fullName>
    </recommendedName>
</protein>
<dbReference type="PANTHER" id="PTHR47291:SF1">
    <property type="entry name" value="PEPTIDE UPSTREAM PROTEIN"/>
    <property type="match status" value="1"/>
</dbReference>
<reference evidence="3" key="1">
    <citation type="submission" date="2021-01" db="UniProtKB">
        <authorList>
            <consortium name="EnsemblPlants"/>
        </authorList>
    </citation>
    <scope>IDENTIFICATION</scope>
</reference>
<dbReference type="PANTHER" id="PTHR47291">
    <property type="entry name" value="PEPTIDE UPSTREAM PROTEIN"/>
    <property type="match status" value="1"/>
</dbReference>
<sequence>MAVNFDMNDESSDDGDGGCYLGAELSPFGFQMSASGVLSHIYALVFPLLGSVRPIICAQNENATLAVFKEIMNDGLLDDGAKAICIGEGSTSAVSALHELGFRNALNVADGGRGRSHHSNSNYGYELDYEDNSFDFVFSRVVDRISVPALLVLEIERVLRPGGAGAMIVGSRNLYSGGLIRSATHISAYLKSSDVVNVRAVGSFTLVMFKKRFDKVSAFEHFRLPDVCPSVTTNKRIMHYLEPVVRKPQDQSSTSISYVPKFMNISSRGRLVYINIGAGEYVNSSTHNWLKPLYPMRPRAPHVYVIDHNVSVLASYIKSPGVTFIYHPGLAGAGLTDPDRYASVGEMGERLEDEGFDFVEWFKETVTRRDFVILAMNARAVELKLLFELYESGAICHVDELFLRCSDGVDCKTPACGDCASLYLGLRNSGVYVHQWFGN</sequence>
<dbReference type="SUPFAM" id="SSF53335">
    <property type="entry name" value="S-adenosyl-L-methionine-dependent methyltransferases"/>
    <property type="match status" value="1"/>
</dbReference>